<accession>A0ABQ4ZCT1</accession>
<keyword evidence="3" id="KW-1185">Reference proteome</keyword>
<sequence length="128" mass="14506">MMMQQWLMQQKENDEKAEEEKKDEEPKGYDQAKNEQEADAAITSLMDIKIQHAVLNIQQDPLHEVPVSVLSNPTTLPTTPPLITPPPATTTEALVPPTFESETLTPALQRLSVVEQEVQELKEDCFYF</sequence>
<dbReference type="EMBL" id="BQNB010011208">
    <property type="protein sequence ID" value="GJS87576.1"/>
    <property type="molecule type" value="Genomic_DNA"/>
</dbReference>
<feature type="compositionally biased region" description="Polar residues" evidence="1">
    <location>
        <begin position="1"/>
        <end position="10"/>
    </location>
</feature>
<proteinExistence type="predicted"/>
<dbReference type="Proteomes" id="UP001151760">
    <property type="component" value="Unassembled WGS sequence"/>
</dbReference>
<feature type="region of interest" description="Disordered" evidence="1">
    <location>
        <begin position="1"/>
        <end position="36"/>
    </location>
</feature>
<reference evidence="2" key="1">
    <citation type="journal article" date="2022" name="Int. J. Mol. Sci.">
        <title>Draft Genome of Tanacetum Coccineum: Genomic Comparison of Closely Related Tanacetum-Family Plants.</title>
        <authorList>
            <person name="Yamashiro T."/>
            <person name="Shiraishi A."/>
            <person name="Nakayama K."/>
            <person name="Satake H."/>
        </authorList>
    </citation>
    <scope>NUCLEOTIDE SEQUENCE</scope>
</reference>
<name>A0ABQ4ZCT1_9ASTR</name>
<feature type="compositionally biased region" description="Basic and acidic residues" evidence="1">
    <location>
        <begin position="11"/>
        <end position="36"/>
    </location>
</feature>
<evidence type="ECO:0000256" key="1">
    <source>
        <dbReference type="SAM" id="MobiDB-lite"/>
    </source>
</evidence>
<comment type="caution">
    <text evidence="2">The sequence shown here is derived from an EMBL/GenBank/DDBJ whole genome shotgun (WGS) entry which is preliminary data.</text>
</comment>
<evidence type="ECO:0000313" key="2">
    <source>
        <dbReference type="EMBL" id="GJS87576.1"/>
    </source>
</evidence>
<reference evidence="2" key="2">
    <citation type="submission" date="2022-01" db="EMBL/GenBank/DDBJ databases">
        <authorList>
            <person name="Yamashiro T."/>
            <person name="Shiraishi A."/>
            <person name="Satake H."/>
            <person name="Nakayama K."/>
        </authorList>
    </citation>
    <scope>NUCLEOTIDE SEQUENCE</scope>
</reference>
<gene>
    <name evidence="2" type="ORF">Tco_0770212</name>
</gene>
<evidence type="ECO:0000313" key="3">
    <source>
        <dbReference type="Proteomes" id="UP001151760"/>
    </source>
</evidence>
<protein>
    <submittedName>
        <fullName evidence="2">Uncharacterized protein</fullName>
    </submittedName>
</protein>
<organism evidence="2 3">
    <name type="scientific">Tanacetum coccineum</name>
    <dbReference type="NCBI Taxonomy" id="301880"/>
    <lineage>
        <taxon>Eukaryota</taxon>
        <taxon>Viridiplantae</taxon>
        <taxon>Streptophyta</taxon>
        <taxon>Embryophyta</taxon>
        <taxon>Tracheophyta</taxon>
        <taxon>Spermatophyta</taxon>
        <taxon>Magnoliopsida</taxon>
        <taxon>eudicotyledons</taxon>
        <taxon>Gunneridae</taxon>
        <taxon>Pentapetalae</taxon>
        <taxon>asterids</taxon>
        <taxon>campanulids</taxon>
        <taxon>Asterales</taxon>
        <taxon>Asteraceae</taxon>
        <taxon>Asteroideae</taxon>
        <taxon>Anthemideae</taxon>
        <taxon>Anthemidinae</taxon>
        <taxon>Tanacetum</taxon>
    </lineage>
</organism>